<name>A0A6I4M1L7_9SPHN</name>
<dbReference type="AlphaFoldDB" id="A0A6I4M1L7"/>
<dbReference type="NCBIfam" id="NF010448">
    <property type="entry name" value="PRK13874.1"/>
    <property type="match status" value="1"/>
</dbReference>
<feature type="signal peptide" evidence="2">
    <location>
        <begin position="1"/>
        <end position="31"/>
    </location>
</feature>
<feature type="chain" id="PRO_5026202156" evidence="2">
    <location>
        <begin position="32"/>
        <end position="252"/>
    </location>
</feature>
<evidence type="ECO:0000256" key="2">
    <source>
        <dbReference type="SAM" id="SignalP"/>
    </source>
</evidence>
<accession>A0A6I4M1L7</accession>
<dbReference type="OrthoDB" id="9807335at2"/>
<evidence type="ECO:0000256" key="1">
    <source>
        <dbReference type="SAM" id="Coils"/>
    </source>
</evidence>
<keyword evidence="1" id="KW-0175">Coiled coil</keyword>
<keyword evidence="2" id="KW-0732">Signal</keyword>
<dbReference type="NCBIfam" id="TIGR02780">
    <property type="entry name" value="TrbJ_Ti"/>
    <property type="match status" value="1"/>
</dbReference>
<feature type="coiled-coil region" evidence="1">
    <location>
        <begin position="47"/>
        <end position="81"/>
    </location>
</feature>
<dbReference type="InterPro" id="IPR014147">
    <property type="entry name" value="T4SS_TrbJ"/>
</dbReference>
<dbReference type="Proteomes" id="UP000471147">
    <property type="component" value="Unassembled WGS sequence"/>
</dbReference>
<proteinExistence type="predicted"/>
<gene>
    <name evidence="3" type="primary">trbJ</name>
    <name evidence="3" type="ORF">EUU23_10610</name>
</gene>
<comment type="caution">
    <text evidence="3">The sequence shown here is derived from an EMBL/GenBank/DDBJ whole genome shotgun (WGS) entry which is preliminary data.</text>
</comment>
<protein>
    <submittedName>
        <fullName evidence="3">P-type conjugative transfer protein TrbJ</fullName>
    </submittedName>
</protein>
<sequence length="252" mass="27133">MKSPNLSQLLAAGAFVLSVTVTTLAPLPACAQFGGIVYDPTNYSQNILTAARTLEQINNQIRQLQNQATSLINEARNLQSLPMTMLDPLQQQIRQTQQLLNQAQGIAYDVQKVEREFGRQYKDIDLTGSQRELVQRAQDRWRGSVAAFEDALKVQAGAVSNIEGARSAVQNLVTASQSATGALQAAQAGNQLLALQSQQLADLTATVASLGRAQSLDAASAAAAKAQAREQLRRFLAPGRGYTPANAQLFRN</sequence>
<dbReference type="RefSeq" id="WP_160354094.1">
    <property type="nucleotide sequence ID" value="NZ_SDWJ01000002.1"/>
</dbReference>
<organism evidence="3 4">
    <name type="scientific">Sphingorhabdus profundilacus</name>
    <dbReference type="NCBI Taxonomy" id="2509718"/>
    <lineage>
        <taxon>Bacteria</taxon>
        <taxon>Pseudomonadati</taxon>
        <taxon>Pseudomonadota</taxon>
        <taxon>Alphaproteobacteria</taxon>
        <taxon>Sphingomonadales</taxon>
        <taxon>Sphingomonadaceae</taxon>
        <taxon>Sphingorhabdus</taxon>
    </lineage>
</organism>
<evidence type="ECO:0000313" key="3">
    <source>
        <dbReference type="EMBL" id="MVZ98144.1"/>
    </source>
</evidence>
<keyword evidence="4" id="KW-1185">Reference proteome</keyword>
<reference evidence="3 4" key="1">
    <citation type="submission" date="2019-01" db="EMBL/GenBank/DDBJ databases">
        <title>Sphingorhabdus lacus sp.nov., isolated from an oligotrophic freshwater lake.</title>
        <authorList>
            <person name="Park M."/>
        </authorList>
    </citation>
    <scope>NUCLEOTIDE SEQUENCE [LARGE SCALE GENOMIC DNA]</scope>
    <source>
        <strain evidence="3 4">IMCC26285</strain>
    </source>
</reference>
<dbReference type="EMBL" id="SDWJ01000002">
    <property type="protein sequence ID" value="MVZ98144.1"/>
    <property type="molecule type" value="Genomic_DNA"/>
</dbReference>
<evidence type="ECO:0000313" key="4">
    <source>
        <dbReference type="Proteomes" id="UP000471147"/>
    </source>
</evidence>